<dbReference type="Pfam" id="PF06748">
    <property type="entry name" value="DUF1217"/>
    <property type="match status" value="1"/>
</dbReference>
<accession>W8S0M2</accession>
<keyword evidence="1" id="KW-0966">Cell projection</keyword>
<evidence type="ECO:0000313" key="2">
    <source>
        <dbReference type="Proteomes" id="UP000019593"/>
    </source>
</evidence>
<evidence type="ECO:0000313" key="1">
    <source>
        <dbReference type="EMBL" id="AHM03702.1"/>
    </source>
</evidence>
<keyword evidence="1" id="KW-0969">Cilium</keyword>
<dbReference type="InterPro" id="IPR010626">
    <property type="entry name" value="DUF1217"/>
</dbReference>
<proteinExistence type="predicted"/>
<dbReference type="Proteomes" id="UP000019593">
    <property type="component" value="Chromosome"/>
</dbReference>
<dbReference type="RefSeq" id="WP_025311552.1">
    <property type="nucleotide sequence ID" value="NZ_CP004372.1"/>
</dbReference>
<dbReference type="eggNOG" id="ENOG502ZBJH">
    <property type="taxonomic scope" value="Bacteria"/>
</dbReference>
<dbReference type="OrthoDB" id="7824597at2"/>
<dbReference type="STRING" id="1294273.roselon_01314"/>
<sequence length="263" mass="28726">MTPIVPLSGYAGWRFISASLDTQVERYAASPVQARDRAYFRETIGTVTSAEALVADYRLRRVALSAFGLSDDMPNRAFVERVLSEGTVDDDALANKLADTRYRKFSEAFGFGSPLPPRTQSPGFADRILSRFDRQEFETAVGAQDEDMRLALNASREVPELAQSALGDTTAWLTVLGTPPLRSVFETALGLPASIATLDLDRQVDSFRTAAARVFGSPDFAQFTDPDKVEDLMRNFTLRAQISAGPPLTTPGYAAITLLSNMT</sequence>
<gene>
    <name evidence="1" type="ORF">roselon_01314</name>
</gene>
<keyword evidence="1" id="KW-0282">Flagellum</keyword>
<dbReference type="HOGENOM" id="CLU_074035_0_0_5"/>
<dbReference type="AlphaFoldDB" id="W8S0M2"/>
<dbReference type="EMBL" id="CP004372">
    <property type="protein sequence ID" value="AHM03702.1"/>
    <property type="molecule type" value="Genomic_DNA"/>
</dbReference>
<dbReference type="Gene3D" id="1.10.3700.10">
    <property type="entry name" value="AGR C 984p-like"/>
    <property type="match status" value="1"/>
</dbReference>
<protein>
    <submittedName>
        <fullName evidence="1">Flagellar basal-body rod protein FlgF</fullName>
    </submittedName>
</protein>
<keyword evidence="2" id="KW-1185">Reference proteome</keyword>
<name>W8S0M2_9RHOB</name>
<dbReference type="SUPFAM" id="SSF158837">
    <property type="entry name" value="AGR C 984p-like"/>
    <property type="match status" value="1"/>
</dbReference>
<dbReference type="InterPro" id="IPR023157">
    <property type="entry name" value="AGR-C-984p-like_sf"/>
</dbReference>
<dbReference type="KEGG" id="red:roselon_01314"/>
<reference evidence="1 2" key="1">
    <citation type="submission" date="2013-03" db="EMBL/GenBank/DDBJ databases">
        <authorList>
            <person name="Fiebig A."/>
            <person name="Goeker M."/>
            <person name="Klenk H.-P.P."/>
        </authorList>
    </citation>
    <scope>NUCLEOTIDE SEQUENCE [LARGE SCALE GENOMIC DNA]</scope>
    <source>
        <strain evidence="2">DSM 19469</strain>
    </source>
</reference>
<organism evidence="1 2">
    <name type="scientific">Roseicyclus elongatus DSM 19469</name>
    <dbReference type="NCBI Taxonomy" id="1294273"/>
    <lineage>
        <taxon>Bacteria</taxon>
        <taxon>Pseudomonadati</taxon>
        <taxon>Pseudomonadota</taxon>
        <taxon>Alphaproteobacteria</taxon>
        <taxon>Rhodobacterales</taxon>
        <taxon>Roseobacteraceae</taxon>
        <taxon>Roseicyclus</taxon>
    </lineage>
</organism>